<dbReference type="AlphaFoldDB" id="A0A9Q3GWL5"/>
<evidence type="ECO:0000313" key="2">
    <source>
        <dbReference type="EMBL" id="MBW0482636.1"/>
    </source>
</evidence>
<evidence type="ECO:0000256" key="1">
    <source>
        <dbReference type="SAM" id="MobiDB-lite"/>
    </source>
</evidence>
<feature type="region of interest" description="Disordered" evidence="1">
    <location>
        <begin position="85"/>
        <end position="119"/>
    </location>
</feature>
<organism evidence="2 3">
    <name type="scientific">Austropuccinia psidii MF-1</name>
    <dbReference type="NCBI Taxonomy" id="1389203"/>
    <lineage>
        <taxon>Eukaryota</taxon>
        <taxon>Fungi</taxon>
        <taxon>Dikarya</taxon>
        <taxon>Basidiomycota</taxon>
        <taxon>Pucciniomycotina</taxon>
        <taxon>Pucciniomycetes</taxon>
        <taxon>Pucciniales</taxon>
        <taxon>Sphaerophragmiaceae</taxon>
        <taxon>Austropuccinia</taxon>
    </lineage>
</organism>
<gene>
    <name evidence="2" type="ORF">O181_022351</name>
</gene>
<dbReference type="EMBL" id="AVOT02006871">
    <property type="protein sequence ID" value="MBW0482636.1"/>
    <property type="molecule type" value="Genomic_DNA"/>
</dbReference>
<dbReference type="Proteomes" id="UP000765509">
    <property type="component" value="Unassembled WGS sequence"/>
</dbReference>
<name>A0A9Q3GWL5_9BASI</name>
<proteinExistence type="predicted"/>
<protein>
    <submittedName>
        <fullName evidence="2">Uncharacterized protein</fullName>
    </submittedName>
</protein>
<feature type="region of interest" description="Disordered" evidence="1">
    <location>
        <begin position="21"/>
        <end position="43"/>
    </location>
</feature>
<sequence>MAIKTLRTTMDHFSFHGLWKPPEATRSAQRNPSHQLKGDSSHSSMHPILKVAGVVHTWYYIPLCTIFAQKLNGDVFRTNFHDYKSRSQNPMPISKEDSSAHQSGNPWWLSQDYSRARTT</sequence>
<keyword evidence="3" id="KW-1185">Reference proteome</keyword>
<reference evidence="2" key="1">
    <citation type="submission" date="2021-03" db="EMBL/GenBank/DDBJ databases">
        <title>Draft genome sequence of rust myrtle Austropuccinia psidii MF-1, a brazilian biotype.</title>
        <authorList>
            <person name="Quecine M.C."/>
            <person name="Pachon D.M.R."/>
            <person name="Bonatelli M.L."/>
            <person name="Correr F.H."/>
            <person name="Franceschini L.M."/>
            <person name="Leite T.F."/>
            <person name="Margarido G.R.A."/>
            <person name="Almeida C.A."/>
            <person name="Ferrarezi J.A."/>
            <person name="Labate C.A."/>
        </authorList>
    </citation>
    <scope>NUCLEOTIDE SEQUENCE</scope>
    <source>
        <strain evidence="2">MF-1</strain>
    </source>
</reference>
<evidence type="ECO:0000313" key="3">
    <source>
        <dbReference type="Proteomes" id="UP000765509"/>
    </source>
</evidence>
<comment type="caution">
    <text evidence="2">The sequence shown here is derived from an EMBL/GenBank/DDBJ whole genome shotgun (WGS) entry which is preliminary data.</text>
</comment>
<accession>A0A9Q3GWL5</accession>